<evidence type="ECO:0000313" key="2">
    <source>
        <dbReference type="EMBL" id="TCJ12943.1"/>
    </source>
</evidence>
<gene>
    <name evidence="2" type="ORF">EZJ19_12005</name>
</gene>
<proteinExistence type="predicted"/>
<dbReference type="RefSeq" id="WP_131447884.1">
    <property type="nucleotide sequence ID" value="NZ_SJZB01000042.1"/>
</dbReference>
<dbReference type="Gene3D" id="3.40.50.1820">
    <property type="entry name" value="alpha/beta hydrolase"/>
    <property type="match status" value="1"/>
</dbReference>
<feature type="signal peptide" evidence="1">
    <location>
        <begin position="1"/>
        <end position="22"/>
    </location>
</feature>
<protein>
    <submittedName>
        <fullName evidence="2">Uncharacterized protein</fullName>
    </submittedName>
</protein>
<dbReference type="Proteomes" id="UP000295443">
    <property type="component" value="Unassembled WGS sequence"/>
</dbReference>
<dbReference type="SUPFAM" id="SSF53474">
    <property type="entry name" value="alpha/beta-Hydrolases"/>
    <property type="match status" value="1"/>
</dbReference>
<reference evidence="2 3" key="1">
    <citation type="submission" date="2019-03" db="EMBL/GenBank/DDBJ databases">
        <title>Genome sequence of Thiobacillaceae bacterium LSR1, a sulfur-oxidizing bacterium isolated from freshwater sediment.</title>
        <authorList>
            <person name="Li S."/>
        </authorList>
    </citation>
    <scope>NUCLEOTIDE SEQUENCE [LARGE SCALE GENOMIC DNA]</scope>
    <source>
        <strain evidence="2 3">LSR1</strain>
    </source>
</reference>
<keyword evidence="3" id="KW-1185">Reference proteome</keyword>
<accession>A0A4R1B8Z2</accession>
<dbReference type="InterPro" id="IPR029058">
    <property type="entry name" value="AB_hydrolase_fold"/>
</dbReference>
<evidence type="ECO:0000313" key="3">
    <source>
        <dbReference type="Proteomes" id="UP000295443"/>
    </source>
</evidence>
<dbReference type="AlphaFoldDB" id="A0A4R1B8Z2"/>
<sequence>MSWRKYFLAGLALCLALPGARAADVQSVRVPSGAEIVSERYPAAGGTMLVWLTGQYGRVEAEHRAAADLAAHGVETWVTDLYEPYFLPPLPSSIDQVPEADLQAWLAALHAAHPGRRIILGAPGRQATLALRAAASGLVDGAVLAFPILYKDIEPGEMPEYDPVVDRTRLDIVILQPHSSAGYWWRERLKERLEAAGSRVRVDVLDGLRDGFFERGDVTDQETAAAHHLGDMLYAALQELDPGKTR</sequence>
<dbReference type="OrthoDB" id="9788279at2"/>
<name>A0A4R1B8Z2_9PROT</name>
<keyword evidence="1" id="KW-0732">Signal</keyword>
<evidence type="ECO:0000256" key="1">
    <source>
        <dbReference type="SAM" id="SignalP"/>
    </source>
</evidence>
<comment type="caution">
    <text evidence="2">The sequence shown here is derived from an EMBL/GenBank/DDBJ whole genome shotgun (WGS) entry which is preliminary data.</text>
</comment>
<organism evidence="2 3">
    <name type="scientific">Parasulfuritortus cantonensis</name>
    <dbReference type="NCBI Taxonomy" id="2528202"/>
    <lineage>
        <taxon>Bacteria</taxon>
        <taxon>Pseudomonadati</taxon>
        <taxon>Pseudomonadota</taxon>
        <taxon>Betaproteobacteria</taxon>
        <taxon>Nitrosomonadales</taxon>
        <taxon>Thiobacillaceae</taxon>
        <taxon>Parasulfuritortus</taxon>
    </lineage>
</organism>
<dbReference type="EMBL" id="SJZB01000042">
    <property type="protein sequence ID" value="TCJ12943.1"/>
    <property type="molecule type" value="Genomic_DNA"/>
</dbReference>
<feature type="chain" id="PRO_5020587392" evidence="1">
    <location>
        <begin position="23"/>
        <end position="246"/>
    </location>
</feature>